<sequence>MQKIPLSKCFVNDEVRNAAIRALESGQYILGKECKAFEEEIAAHTGTKHCILGSSWTMIVYMLHLAQEVKPGDEIIVPSHTAFPTMEPLIHCGAKPVFVDIDDTFCMDVDQVEAAITPRTVGIIPVHLYGHPVNVDRILAIASKHKLWVIEDCAQAQGAKYNGKTVGSMGNFGAYSFFPSKNLTVLGDGGCLTTNDDALAEKVRMLRNHGRKDKYLHEFTGFNVRFNEIQGAIGRVMLKHLDGFNDQRRAVAARYNQRLKGLVVTPKEMPWAKAVYHMYVIRVQKRDELQKFLKEKGIETGIHYPVPNHQQPAVTSKFSNIPSLPKTEAAVKEILSLPVHGEMPVEDADKVCDAIAEFHGRK</sequence>
<gene>
    <name evidence="6" type="ORF">Cflav_PD3015</name>
</gene>
<dbReference type="Gene3D" id="3.40.640.10">
    <property type="entry name" value="Type I PLP-dependent aspartate aminotransferase-like (Major domain)"/>
    <property type="match status" value="1"/>
</dbReference>
<dbReference type="PANTHER" id="PTHR30244">
    <property type="entry name" value="TRANSAMINASE"/>
    <property type="match status" value="1"/>
</dbReference>
<dbReference type="InterPro" id="IPR000653">
    <property type="entry name" value="DegT/StrS_aminotransferase"/>
</dbReference>
<name>B9XIQ6_PEDPL</name>
<keyword evidence="1 4" id="KW-0663">Pyridoxal phosphate</keyword>
<dbReference type="RefSeq" id="WP_007415699.1">
    <property type="nucleotide sequence ID" value="NZ_ABOX02000018.1"/>
</dbReference>
<dbReference type="PIRSF" id="PIRSF000390">
    <property type="entry name" value="PLP_StrS"/>
    <property type="match status" value="1"/>
</dbReference>
<keyword evidence="6" id="KW-0808">Transferase</keyword>
<dbReference type="GO" id="GO:0000271">
    <property type="term" value="P:polysaccharide biosynthetic process"/>
    <property type="evidence" value="ECO:0007669"/>
    <property type="project" value="TreeGrafter"/>
</dbReference>
<dbReference type="InterPro" id="IPR015424">
    <property type="entry name" value="PyrdxlP-dep_Trfase"/>
</dbReference>
<evidence type="ECO:0000256" key="4">
    <source>
        <dbReference type="PIRSR" id="PIRSR000390-2"/>
    </source>
</evidence>
<dbReference type="Pfam" id="PF01041">
    <property type="entry name" value="DegT_DnrJ_EryC1"/>
    <property type="match status" value="1"/>
</dbReference>
<keyword evidence="6" id="KW-0032">Aminotransferase</keyword>
<feature type="active site" description="Proton acceptor" evidence="3">
    <location>
        <position position="181"/>
    </location>
</feature>
<dbReference type="AlphaFoldDB" id="B9XIQ6"/>
<dbReference type="Proteomes" id="UP000003688">
    <property type="component" value="Unassembled WGS sequence"/>
</dbReference>
<evidence type="ECO:0000313" key="6">
    <source>
        <dbReference type="EMBL" id="EEF60319.1"/>
    </source>
</evidence>
<dbReference type="GO" id="GO:0030170">
    <property type="term" value="F:pyridoxal phosphate binding"/>
    <property type="evidence" value="ECO:0007669"/>
    <property type="project" value="TreeGrafter"/>
</dbReference>
<protein>
    <submittedName>
        <fullName evidence="6">DegT/DnrJ/EryC1/StrS aminotransferase</fullName>
    </submittedName>
</protein>
<evidence type="ECO:0000256" key="3">
    <source>
        <dbReference type="PIRSR" id="PIRSR000390-1"/>
    </source>
</evidence>
<dbReference type="PANTHER" id="PTHR30244:SF36">
    <property type="entry name" value="3-OXO-GLUCOSE-6-PHOSPHATE:GLUTAMATE AMINOTRANSFERASE"/>
    <property type="match status" value="1"/>
</dbReference>
<comment type="caution">
    <text evidence="6">The sequence shown here is derived from an EMBL/GenBank/DDBJ whole genome shotgun (WGS) entry which is preliminary data.</text>
</comment>
<dbReference type="GO" id="GO:0008483">
    <property type="term" value="F:transaminase activity"/>
    <property type="evidence" value="ECO:0007669"/>
    <property type="project" value="UniProtKB-KW"/>
</dbReference>
<comment type="similarity">
    <text evidence="2 5">Belongs to the DegT/DnrJ/EryC1 family.</text>
</comment>
<dbReference type="STRING" id="320771.Cflav_PD3015"/>
<dbReference type="SUPFAM" id="SSF53383">
    <property type="entry name" value="PLP-dependent transferases"/>
    <property type="match status" value="1"/>
</dbReference>
<organism evidence="6 7">
    <name type="scientific">Pedosphaera parvula (strain Ellin514)</name>
    <dbReference type="NCBI Taxonomy" id="320771"/>
    <lineage>
        <taxon>Bacteria</taxon>
        <taxon>Pseudomonadati</taxon>
        <taxon>Verrucomicrobiota</taxon>
        <taxon>Pedosphaerae</taxon>
        <taxon>Pedosphaerales</taxon>
        <taxon>Pedosphaeraceae</taxon>
        <taxon>Pedosphaera</taxon>
    </lineage>
</organism>
<evidence type="ECO:0000256" key="5">
    <source>
        <dbReference type="RuleBase" id="RU004508"/>
    </source>
</evidence>
<evidence type="ECO:0000313" key="7">
    <source>
        <dbReference type="Proteomes" id="UP000003688"/>
    </source>
</evidence>
<dbReference type="CDD" id="cd00616">
    <property type="entry name" value="AHBA_syn"/>
    <property type="match status" value="1"/>
</dbReference>
<dbReference type="InterPro" id="IPR015421">
    <property type="entry name" value="PyrdxlP-dep_Trfase_major"/>
</dbReference>
<accession>B9XIQ6</accession>
<dbReference type="InterPro" id="IPR015422">
    <property type="entry name" value="PyrdxlP-dep_Trfase_small"/>
</dbReference>
<reference evidence="6 7" key="1">
    <citation type="journal article" date="2011" name="J. Bacteriol.">
        <title>Genome sequence of 'Pedosphaera parvula' Ellin514, an aerobic Verrucomicrobial isolate from pasture soil.</title>
        <authorList>
            <person name="Kant R."/>
            <person name="van Passel M.W."/>
            <person name="Sangwan P."/>
            <person name="Palva A."/>
            <person name="Lucas S."/>
            <person name="Copeland A."/>
            <person name="Lapidus A."/>
            <person name="Glavina Del Rio T."/>
            <person name="Dalin E."/>
            <person name="Tice H."/>
            <person name="Bruce D."/>
            <person name="Goodwin L."/>
            <person name="Pitluck S."/>
            <person name="Chertkov O."/>
            <person name="Larimer F.W."/>
            <person name="Land M.L."/>
            <person name="Hauser L."/>
            <person name="Brettin T.S."/>
            <person name="Detter J.C."/>
            <person name="Han S."/>
            <person name="de Vos W.M."/>
            <person name="Janssen P.H."/>
            <person name="Smidt H."/>
        </authorList>
    </citation>
    <scope>NUCLEOTIDE SEQUENCE [LARGE SCALE GENOMIC DNA]</scope>
    <source>
        <strain evidence="6 7">Ellin514</strain>
    </source>
</reference>
<feature type="modified residue" description="N6-(pyridoxal phosphate)lysine" evidence="4">
    <location>
        <position position="181"/>
    </location>
</feature>
<dbReference type="EMBL" id="ABOX02000018">
    <property type="protein sequence ID" value="EEF60319.1"/>
    <property type="molecule type" value="Genomic_DNA"/>
</dbReference>
<evidence type="ECO:0000256" key="2">
    <source>
        <dbReference type="ARBA" id="ARBA00037999"/>
    </source>
</evidence>
<dbReference type="OrthoDB" id="9810913at2"/>
<proteinExistence type="inferred from homology"/>
<evidence type="ECO:0000256" key="1">
    <source>
        <dbReference type="ARBA" id="ARBA00022898"/>
    </source>
</evidence>
<keyword evidence="7" id="KW-1185">Reference proteome</keyword>
<dbReference type="Gene3D" id="3.90.1150.10">
    <property type="entry name" value="Aspartate Aminotransferase, domain 1"/>
    <property type="match status" value="1"/>
</dbReference>